<comment type="caution">
    <text evidence="8">The sequence shown here is derived from an EMBL/GenBank/DDBJ whole genome shotgun (WGS) entry which is preliminary data.</text>
</comment>
<keyword evidence="3" id="KW-0064">Aspartyl protease</keyword>
<accession>A0AAD6NHS6</accession>
<keyword evidence="9" id="KW-1185">Reference proteome</keyword>
<organism evidence="8 9">
    <name type="scientific">Drechslerella dactyloides</name>
    <name type="common">Nematode-trapping fungus</name>
    <name type="synonym">Arthrobotrys dactyloides</name>
    <dbReference type="NCBI Taxonomy" id="74499"/>
    <lineage>
        <taxon>Eukaryota</taxon>
        <taxon>Fungi</taxon>
        <taxon>Dikarya</taxon>
        <taxon>Ascomycota</taxon>
        <taxon>Pezizomycotina</taxon>
        <taxon>Orbiliomycetes</taxon>
        <taxon>Orbiliales</taxon>
        <taxon>Orbiliaceae</taxon>
        <taxon>Drechslerella</taxon>
    </lineage>
</organism>
<feature type="active site" evidence="5">
    <location>
        <position position="293"/>
    </location>
</feature>
<evidence type="ECO:0000256" key="4">
    <source>
        <dbReference type="ARBA" id="ARBA00022801"/>
    </source>
</evidence>
<sequence>MAPRGAIGLSLPKSSQANSTFTVPVIPNPNFRRDGFFELSKAYRKYQRHFSHLVIPPALVNYTLPATLSSRGSKTGSVVASPIIHDTMYLSPIYIGSQKFNMDFDTGSADLWVFSNKLPKTVQQQHKRLGGAIYKPAPNTKTARGLTWKIEYADGSSASGTVVIDKVKIGGIAVATQAVEVASKISSSFNDFEGDGLLGLGFSTINTVSPSKQKTWFENALPQLKSKVFTADLNKQAAGSYSWGFINTQYTKKVAYAKLRDSGWWHVDAAGGIKVNGKSITDHGKYTFGAVPDTGTTLILLPDSLARLYYAKVPGAEYLSSSGAWVYPCTSDSSSSMPSISLPVGNLWATIPGKHMTYAYANSAATMCFGSLQGFGDPDVLPFIYGDIFFKANFAVFDYGNRRFGFAQK</sequence>
<feature type="active site" evidence="5">
    <location>
        <position position="105"/>
    </location>
</feature>
<dbReference type="InterPro" id="IPR034163">
    <property type="entry name" value="Aspergillopepsin-like_cat_dom"/>
</dbReference>
<keyword evidence="8" id="KW-0675">Receptor</keyword>
<keyword evidence="6" id="KW-1015">Disulfide bond</keyword>
<dbReference type="InterPro" id="IPR001461">
    <property type="entry name" value="Aspartic_peptidase_A1"/>
</dbReference>
<dbReference type="PANTHER" id="PTHR47966">
    <property type="entry name" value="BETA-SITE APP-CLEAVING ENZYME, ISOFORM A-RELATED"/>
    <property type="match status" value="1"/>
</dbReference>
<dbReference type="GO" id="GO:0006508">
    <property type="term" value="P:proteolysis"/>
    <property type="evidence" value="ECO:0007669"/>
    <property type="project" value="UniProtKB-KW"/>
</dbReference>
<dbReference type="SUPFAM" id="SSF50630">
    <property type="entry name" value="Acid proteases"/>
    <property type="match status" value="1"/>
</dbReference>
<dbReference type="FunFam" id="2.40.70.10:FF:000026">
    <property type="entry name" value="Endothiapepsin"/>
    <property type="match status" value="1"/>
</dbReference>
<dbReference type="PROSITE" id="PS51767">
    <property type="entry name" value="PEPTIDASE_A1"/>
    <property type="match status" value="1"/>
</dbReference>
<dbReference type="GO" id="GO:0004190">
    <property type="term" value="F:aspartic-type endopeptidase activity"/>
    <property type="evidence" value="ECO:0007669"/>
    <property type="project" value="UniProtKB-KW"/>
</dbReference>
<gene>
    <name evidence="8" type="ORF">Dda_5697</name>
</gene>
<feature type="disulfide bond" evidence="6">
    <location>
        <begin position="329"/>
        <end position="368"/>
    </location>
</feature>
<dbReference type="InterPro" id="IPR021109">
    <property type="entry name" value="Peptidase_aspartic_dom_sf"/>
</dbReference>
<keyword evidence="8" id="KW-0472">Membrane</keyword>
<dbReference type="Pfam" id="PF00026">
    <property type="entry name" value="Asp"/>
    <property type="match status" value="1"/>
</dbReference>
<dbReference type="AlphaFoldDB" id="A0AAD6NHS6"/>
<evidence type="ECO:0000259" key="7">
    <source>
        <dbReference type="PROSITE" id="PS51767"/>
    </source>
</evidence>
<evidence type="ECO:0000313" key="8">
    <source>
        <dbReference type="EMBL" id="KAJ6260051.1"/>
    </source>
</evidence>
<keyword evidence="8" id="KW-0812">Transmembrane</keyword>
<dbReference type="Proteomes" id="UP001221413">
    <property type="component" value="Unassembled WGS sequence"/>
</dbReference>
<comment type="similarity">
    <text evidence="1">Belongs to the peptidase A1 family.</text>
</comment>
<name>A0AAD6NHS6_DREDA</name>
<reference evidence="8" key="1">
    <citation type="submission" date="2023-01" db="EMBL/GenBank/DDBJ databases">
        <title>The chitinases involved in constricting ring structure development in the nematode-trapping fungus Drechslerella dactyloides.</title>
        <authorList>
            <person name="Wang R."/>
            <person name="Zhang L."/>
            <person name="Tang P."/>
            <person name="Li S."/>
            <person name="Liang L."/>
        </authorList>
    </citation>
    <scope>NUCLEOTIDE SEQUENCE</scope>
    <source>
        <strain evidence="8">YMF1.00031</strain>
    </source>
</reference>
<dbReference type="InterPro" id="IPR033121">
    <property type="entry name" value="PEPTIDASE_A1"/>
</dbReference>
<evidence type="ECO:0000256" key="3">
    <source>
        <dbReference type="ARBA" id="ARBA00022750"/>
    </source>
</evidence>
<dbReference type="CDD" id="cd06097">
    <property type="entry name" value="Aspergillopepsin_like"/>
    <property type="match status" value="1"/>
</dbReference>
<protein>
    <submittedName>
        <fullName evidence="8">Type I transmembrane sorting receptor</fullName>
    </submittedName>
</protein>
<evidence type="ECO:0000256" key="5">
    <source>
        <dbReference type="PIRSR" id="PIRSR601461-1"/>
    </source>
</evidence>
<evidence type="ECO:0000313" key="9">
    <source>
        <dbReference type="Proteomes" id="UP001221413"/>
    </source>
</evidence>
<dbReference type="PANTHER" id="PTHR47966:SF2">
    <property type="entry name" value="ASPERGILLOPEPSIN-1-RELATED"/>
    <property type="match status" value="1"/>
</dbReference>
<evidence type="ECO:0000256" key="2">
    <source>
        <dbReference type="ARBA" id="ARBA00022670"/>
    </source>
</evidence>
<feature type="domain" description="Peptidase A1" evidence="7">
    <location>
        <begin position="89"/>
        <end position="407"/>
    </location>
</feature>
<proteinExistence type="inferred from homology"/>
<keyword evidence="2" id="KW-0645">Protease</keyword>
<dbReference type="Gene3D" id="2.40.70.10">
    <property type="entry name" value="Acid Proteases"/>
    <property type="match status" value="2"/>
</dbReference>
<evidence type="ECO:0000256" key="1">
    <source>
        <dbReference type="ARBA" id="ARBA00007447"/>
    </source>
</evidence>
<evidence type="ECO:0000256" key="6">
    <source>
        <dbReference type="PIRSR" id="PIRSR601461-2"/>
    </source>
</evidence>
<dbReference type="PRINTS" id="PR00792">
    <property type="entry name" value="PEPSIN"/>
</dbReference>
<dbReference type="EMBL" id="JAQGDS010000006">
    <property type="protein sequence ID" value="KAJ6260051.1"/>
    <property type="molecule type" value="Genomic_DNA"/>
</dbReference>
<keyword evidence="4" id="KW-0378">Hydrolase</keyword>